<comment type="caution">
    <text evidence="2">The sequence shown here is derived from an EMBL/GenBank/DDBJ whole genome shotgun (WGS) entry which is preliminary data.</text>
</comment>
<evidence type="ECO:0000256" key="1">
    <source>
        <dbReference type="SAM" id="MobiDB-lite"/>
    </source>
</evidence>
<evidence type="ECO:0000313" key="3">
    <source>
        <dbReference type="Proteomes" id="UP001175228"/>
    </source>
</evidence>
<protein>
    <submittedName>
        <fullName evidence="2">Uncharacterized protein</fullName>
    </submittedName>
</protein>
<feature type="region of interest" description="Disordered" evidence="1">
    <location>
        <begin position="1"/>
        <end position="121"/>
    </location>
</feature>
<name>A0AA39NVG6_9AGAR</name>
<proteinExistence type="predicted"/>
<gene>
    <name evidence="2" type="ORF">EDD18DRAFT_1370216</name>
</gene>
<dbReference type="Proteomes" id="UP001175228">
    <property type="component" value="Unassembled WGS sequence"/>
</dbReference>
<keyword evidence="3" id="KW-1185">Reference proteome</keyword>
<feature type="compositionally biased region" description="Basic and acidic residues" evidence="1">
    <location>
        <begin position="1"/>
        <end position="13"/>
    </location>
</feature>
<dbReference type="EMBL" id="JAUEPU010000273">
    <property type="protein sequence ID" value="KAK0472415.1"/>
    <property type="molecule type" value="Genomic_DNA"/>
</dbReference>
<feature type="compositionally biased region" description="Basic and acidic residues" evidence="1">
    <location>
        <begin position="98"/>
        <end position="110"/>
    </location>
</feature>
<feature type="compositionally biased region" description="Polar residues" evidence="1">
    <location>
        <begin position="86"/>
        <end position="97"/>
    </location>
</feature>
<evidence type="ECO:0000313" key="2">
    <source>
        <dbReference type="EMBL" id="KAK0472415.1"/>
    </source>
</evidence>
<organism evidence="2 3">
    <name type="scientific">Armillaria luteobubalina</name>
    <dbReference type="NCBI Taxonomy" id="153913"/>
    <lineage>
        <taxon>Eukaryota</taxon>
        <taxon>Fungi</taxon>
        <taxon>Dikarya</taxon>
        <taxon>Basidiomycota</taxon>
        <taxon>Agaricomycotina</taxon>
        <taxon>Agaricomycetes</taxon>
        <taxon>Agaricomycetidae</taxon>
        <taxon>Agaricales</taxon>
        <taxon>Marasmiineae</taxon>
        <taxon>Physalacriaceae</taxon>
        <taxon>Armillaria</taxon>
    </lineage>
</organism>
<accession>A0AA39NVG6</accession>
<reference evidence="2" key="1">
    <citation type="submission" date="2023-06" db="EMBL/GenBank/DDBJ databases">
        <authorList>
            <consortium name="Lawrence Berkeley National Laboratory"/>
            <person name="Ahrendt S."/>
            <person name="Sahu N."/>
            <person name="Indic B."/>
            <person name="Wong-Bajracharya J."/>
            <person name="Merenyi Z."/>
            <person name="Ke H.-M."/>
            <person name="Monk M."/>
            <person name="Kocsube S."/>
            <person name="Drula E."/>
            <person name="Lipzen A."/>
            <person name="Balint B."/>
            <person name="Henrissat B."/>
            <person name="Andreopoulos B."/>
            <person name="Martin F.M."/>
            <person name="Harder C.B."/>
            <person name="Rigling D."/>
            <person name="Ford K.L."/>
            <person name="Foster G.D."/>
            <person name="Pangilinan J."/>
            <person name="Papanicolaou A."/>
            <person name="Barry K."/>
            <person name="LaButti K."/>
            <person name="Viragh M."/>
            <person name="Koriabine M."/>
            <person name="Yan M."/>
            <person name="Riley R."/>
            <person name="Champramary S."/>
            <person name="Plett K.L."/>
            <person name="Tsai I.J."/>
            <person name="Slot J."/>
            <person name="Sipos G."/>
            <person name="Plett J."/>
            <person name="Nagy L.G."/>
            <person name="Grigoriev I.V."/>
        </authorList>
    </citation>
    <scope>NUCLEOTIDE SEQUENCE</scope>
    <source>
        <strain evidence="2">HWK02</strain>
    </source>
</reference>
<dbReference type="AlphaFoldDB" id="A0AA39NVG6"/>
<sequence length="121" mass="12693">MSSKQDIQKDRGHANSPMSPDSSSDKILGGPLSFIDSSRLSDSHGGTRISVPVTQLNPVPGTSAVLGDSFSGDPTLGLINHVQRVPNDTSSTPTNEANHTKARDHGHNTDPKAQVPNAKCV</sequence>